<dbReference type="InterPro" id="IPR008775">
    <property type="entry name" value="Phytyl_CoA_dOase-like"/>
</dbReference>
<dbReference type="EMBL" id="BOVJ01000040">
    <property type="protein sequence ID" value="GIQ62628.1"/>
    <property type="molecule type" value="Genomic_DNA"/>
</dbReference>
<evidence type="ECO:0000256" key="1">
    <source>
        <dbReference type="SAM" id="MobiDB-lite"/>
    </source>
</evidence>
<comment type="caution">
    <text evidence="2">The sequence shown here is derived from an EMBL/GenBank/DDBJ whole genome shotgun (WGS) entry which is preliminary data.</text>
</comment>
<evidence type="ECO:0008006" key="4">
    <source>
        <dbReference type="Google" id="ProtNLM"/>
    </source>
</evidence>
<dbReference type="RefSeq" id="WP_213527959.1">
    <property type="nucleotide sequence ID" value="NZ_BOVJ01000040.1"/>
</dbReference>
<feature type="region of interest" description="Disordered" evidence="1">
    <location>
        <begin position="180"/>
        <end position="204"/>
    </location>
</feature>
<gene>
    <name evidence="2" type="ORF">PACILC2_11960</name>
</gene>
<proteinExistence type="predicted"/>
<accession>A0ABQ4N3B3</accession>
<dbReference type="Pfam" id="PF05721">
    <property type="entry name" value="PhyH"/>
    <property type="match status" value="1"/>
</dbReference>
<dbReference type="PANTHER" id="PTHR20883">
    <property type="entry name" value="PHYTANOYL-COA DIOXYGENASE DOMAIN CONTAINING 1"/>
    <property type="match status" value="1"/>
</dbReference>
<sequence length="204" mass="23418">MEGSNEMKLTPEQVNSFHENGFLVVPDLLSPEQLEELRHMTDAVLDGRLKPDADTGRDDFELQFEPGTIGKDDIPRREKIRVAFHLCHNHSYFWNHATRPEIVDVVESLLGRHIKLYTDQMFVKPAHHGSEVPFHQDHAYWTQVEPYNMISCWVALDDATVENGCVHMIPGTHRSLVPHREFGGNQNTGWRKRMSIPAGKSRSN</sequence>
<organism evidence="2 3">
    <name type="scientific">Paenibacillus cisolokensis</name>
    <dbReference type="NCBI Taxonomy" id="1658519"/>
    <lineage>
        <taxon>Bacteria</taxon>
        <taxon>Bacillati</taxon>
        <taxon>Bacillota</taxon>
        <taxon>Bacilli</taxon>
        <taxon>Bacillales</taxon>
        <taxon>Paenibacillaceae</taxon>
        <taxon>Paenibacillus</taxon>
    </lineage>
</organism>
<dbReference type="SUPFAM" id="SSF51197">
    <property type="entry name" value="Clavaminate synthase-like"/>
    <property type="match status" value="1"/>
</dbReference>
<evidence type="ECO:0000313" key="3">
    <source>
        <dbReference type="Proteomes" id="UP000680304"/>
    </source>
</evidence>
<evidence type="ECO:0000313" key="2">
    <source>
        <dbReference type="EMBL" id="GIQ62628.1"/>
    </source>
</evidence>
<name>A0ABQ4N3B3_9BACL</name>
<dbReference type="PANTHER" id="PTHR20883:SF48">
    <property type="entry name" value="ECTOINE DIOXYGENASE"/>
    <property type="match status" value="1"/>
</dbReference>
<reference evidence="2 3" key="1">
    <citation type="submission" date="2021-04" db="EMBL/GenBank/DDBJ databases">
        <title>Draft genome sequence of Paenibacillus cisolokensis, LC2-13A.</title>
        <authorList>
            <person name="Uke A."/>
            <person name="Chhe C."/>
            <person name="Baramee S."/>
            <person name="Kosugi A."/>
        </authorList>
    </citation>
    <scope>NUCLEOTIDE SEQUENCE [LARGE SCALE GENOMIC DNA]</scope>
    <source>
        <strain evidence="2 3">LC2-13A</strain>
    </source>
</reference>
<dbReference type="Proteomes" id="UP000680304">
    <property type="component" value="Unassembled WGS sequence"/>
</dbReference>
<protein>
    <recommendedName>
        <fullName evidence="4">Phytanoyl-CoA dioxygenase</fullName>
    </recommendedName>
</protein>
<keyword evidence="3" id="KW-1185">Reference proteome</keyword>
<dbReference type="Gene3D" id="2.60.120.620">
    <property type="entry name" value="q2cbj1_9rhob like domain"/>
    <property type="match status" value="1"/>
</dbReference>